<dbReference type="Gene3D" id="3.40.50.300">
    <property type="entry name" value="P-loop containing nucleotide triphosphate hydrolases"/>
    <property type="match status" value="1"/>
</dbReference>
<evidence type="ECO:0000259" key="1">
    <source>
        <dbReference type="Pfam" id="PF13521"/>
    </source>
</evidence>
<dbReference type="RefSeq" id="WP_350401085.1">
    <property type="nucleotide sequence ID" value="NZ_JBELOE010000117.1"/>
</dbReference>
<evidence type="ECO:0000313" key="2">
    <source>
        <dbReference type="EMBL" id="MER2491463.1"/>
    </source>
</evidence>
<comment type="caution">
    <text evidence="2">The sequence shown here is derived from an EMBL/GenBank/DDBJ whole genome shotgun (WGS) entry which is preliminary data.</text>
</comment>
<dbReference type="Proteomes" id="UP001467690">
    <property type="component" value="Unassembled WGS sequence"/>
</dbReference>
<dbReference type="InterPro" id="IPR038727">
    <property type="entry name" value="NadR/Ttd14_AAA_dom"/>
</dbReference>
<evidence type="ECO:0000313" key="3">
    <source>
        <dbReference type="Proteomes" id="UP001467690"/>
    </source>
</evidence>
<dbReference type="SUPFAM" id="SSF52540">
    <property type="entry name" value="P-loop containing nucleoside triphosphate hydrolases"/>
    <property type="match status" value="1"/>
</dbReference>
<feature type="domain" description="NadR/Ttd14 AAA" evidence="1">
    <location>
        <begin position="2"/>
        <end position="116"/>
    </location>
</feature>
<accession>A0ABV1REX2</accession>
<dbReference type="EMBL" id="JBELOE010000117">
    <property type="protein sequence ID" value="MER2491463.1"/>
    <property type="molecule type" value="Genomic_DNA"/>
</dbReference>
<reference evidence="2 3" key="1">
    <citation type="submission" date="2024-06" db="EMBL/GenBank/DDBJ databases">
        <authorList>
            <person name="Chen R.Y."/>
        </authorList>
    </citation>
    <scope>NUCLEOTIDE SEQUENCE [LARGE SCALE GENOMIC DNA]</scope>
    <source>
        <strain evidence="2 3">D2</strain>
    </source>
</reference>
<sequence>MISILGCSGVGKSTLIKSIEVKLSDVKVISENVDEVLSKMKYTSTSDPYEKFIATQEAFIDRDIFQLDSGEECLVFDNRLAEYIFYLLHHPDFIDRKDESYARLETKIDCILNKPRITSFYISDSLECIEARVKMDASRTRNFWSFFVENFYPHHEKWHCDNGAYVIEVNGRSPDAVAEEILSVL</sequence>
<organism evidence="2 3">
    <name type="scientific">Catenovulum sediminis</name>
    <dbReference type="NCBI Taxonomy" id="1740262"/>
    <lineage>
        <taxon>Bacteria</taxon>
        <taxon>Pseudomonadati</taxon>
        <taxon>Pseudomonadota</taxon>
        <taxon>Gammaproteobacteria</taxon>
        <taxon>Alteromonadales</taxon>
        <taxon>Alteromonadaceae</taxon>
        <taxon>Catenovulum</taxon>
    </lineage>
</organism>
<protein>
    <submittedName>
        <fullName evidence="2">AAA family ATPase</fullName>
    </submittedName>
</protein>
<dbReference type="InterPro" id="IPR027417">
    <property type="entry name" value="P-loop_NTPase"/>
</dbReference>
<gene>
    <name evidence="2" type="ORF">ABS311_06170</name>
</gene>
<name>A0ABV1REX2_9ALTE</name>
<keyword evidence="3" id="KW-1185">Reference proteome</keyword>
<dbReference type="Pfam" id="PF13521">
    <property type="entry name" value="AAA_28"/>
    <property type="match status" value="1"/>
</dbReference>
<proteinExistence type="predicted"/>